<protein>
    <submittedName>
        <fullName evidence="1">Uncharacterized protein</fullName>
    </submittedName>
</protein>
<dbReference type="AlphaFoldDB" id="M0DJJ4"/>
<evidence type="ECO:0000313" key="2">
    <source>
        <dbReference type="Proteomes" id="UP000011523"/>
    </source>
</evidence>
<comment type="caution">
    <text evidence="1">The sequence shown here is derived from an EMBL/GenBank/DDBJ whole genome shotgun (WGS) entry which is preliminary data.</text>
</comment>
<keyword evidence="2" id="KW-1185">Reference proteome</keyword>
<name>M0DJJ4_9EURY</name>
<reference evidence="1 2" key="1">
    <citation type="journal article" date="2014" name="PLoS Genet.">
        <title>Phylogenetically driven sequencing of extremely halophilic archaea reveals strategies for static and dynamic osmo-response.</title>
        <authorList>
            <person name="Becker E.A."/>
            <person name="Seitzer P.M."/>
            <person name="Tritt A."/>
            <person name="Larsen D."/>
            <person name="Krusor M."/>
            <person name="Yao A.I."/>
            <person name="Wu D."/>
            <person name="Madern D."/>
            <person name="Eisen J.A."/>
            <person name="Darling A.E."/>
            <person name="Facciotti M.T."/>
        </authorList>
    </citation>
    <scope>NUCLEOTIDE SEQUENCE [LARGE SCALE GENOMIC DNA]</scope>
    <source>
        <strain evidence="1 2">DSM 14210</strain>
    </source>
</reference>
<gene>
    <name evidence="1" type="ORF">C472_11404</name>
</gene>
<organism evidence="1 2">
    <name type="scientific">Halorubrum tebenquichense DSM 14210</name>
    <dbReference type="NCBI Taxonomy" id="1227485"/>
    <lineage>
        <taxon>Archaea</taxon>
        <taxon>Methanobacteriati</taxon>
        <taxon>Methanobacteriota</taxon>
        <taxon>Stenosarchaea group</taxon>
        <taxon>Halobacteria</taxon>
        <taxon>Halobacteriales</taxon>
        <taxon>Haloferacaceae</taxon>
        <taxon>Halorubrum</taxon>
    </lineage>
</organism>
<dbReference type="PATRIC" id="fig|1227485.3.peg.2229"/>
<accession>M0DJJ4</accession>
<proteinExistence type="predicted"/>
<evidence type="ECO:0000313" key="1">
    <source>
        <dbReference type="EMBL" id="ELZ35630.1"/>
    </source>
</evidence>
<dbReference type="EMBL" id="AOJD01000060">
    <property type="protein sequence ID" value="ELZ35630.1"/>
    <property type="molecule type" value="Genomic_DNA"/>
</dbReference>
<sequence>MLTTVYGALYQLATMFTQTELHGVDHRHRAVEEVGHPVGVAALAAGRLVESSAVARVAGDRPRRGA</sequence>
<dbReference type="Proteomes" id="UP000011523">
    <property type="component" value="Unassembled WGS sequence"/>
</dbReference>